<keyword evidence="1" id="KW-0812">Transmembrane</keyword>
<feature type="transmembrane region" description="Helical" evidence="1">
    <location>
        <begin position="32"/>
        <end position="52"/>
    </location>
</feature>
<feature type="transmembrane region" description="Helical" evidence="1">
    <location>
        <begin position="137"/>
        <end position="157"/>
    </location>
</feature>
<reference evidence="3 4" key="1">
    <citation type="submission" date="2014-07" db="EMBL/GenBank/DDBJ databases">
        <title>Complete genome sequence of a moderately halophilic bacterium Terribacillus aidingensis MP602, isolated from Cryptomeria fortunei in Tianmu mountain in China.</title>
        <authorList>
            <person name="Wang Y."/>
            <person name="Lu P."/>
            <person name="Zhang L."/>
        </authorList>
    </citation>
    <scope>NUCLEOTIDE SEQUENCE [LARGE SCALE GENOMIC DNA]</scope>
    <source>
        <strain evidence="3 4">MP602</strain>
    </source>
</reference>
<evidence type="ECO:0000313" key="4">
    <source>
        <dbReference type="Proteomes" id="UP000027980"/>
    </source>
</evidence>
<gene>
    <name evidence="3" type="ORF">GZ22_10245</name>
</gene>
<feature type="domain" description="LiaI-LiaF-like transmembrane region" evidence="2">
    <location>
        <begin position="7"/>
        <end position="47"/>
    </location>
</feature>
<dbReference type="RefSeq" id="WP_038561843.1">
    <property type="nucleotide sequence ID" value="NZ_CP008876.1"/>
</dbReference>
<dbReference type="AlphaFoldDB" id="A0A075LLE1"/>
<dbReference type="KEGG" id="tap:GZ22_10245"/>
<dbReference type="InterPro" id="IPR043726">
    <property type="entry name" value="LiaI-LiaF-like_TM1"/>
</dbReference>
<sequence length="160" mass="18013">MTKKNAFIGFLLLGIGAYFLLRQLRVPLFVDFYSWPTLLIIIGAALLLHAYLAKDHKNLFAGYFILGLGIHFHGLKHYGFWTDSWGAYPFLAGAALFISALKTKKGYVWAILLLALGIFAIAAPQQPAWFGWLDRTAGFISNYWPVLLILAGAYLLFRKK</sequence>
<dbReference type="GeneID" id="34220449"/>
<protein>
    <recommendedName>
        <fullName evidence="2">LiaI-LiaF-like transmembrane region domain-containing protein</fullName>
    </recommendedName>
</protein>
<dbReference type="Pfam" id="PF18917">
    <property type="entry name" value="LiaI-LiaF-like_TM1"/>
    <property type="match status" value="1"/>
</dbReference>
<keyword evidence="1" id="KW-1133">Transmembrane helix</keyword>
<accession>A0A075LLE1</accession>
<dbReference type="HOGENOM" id="CLU_115728_0_0_9"/>
<name>A0A075LLE1_9BACI</name>
<evidence type="ECO:0000313" key="3">
    <source>
        <dbReference type="EMBL" id="AIF66986.1"/>
    </source>
</evidence>
<keyword evidence="1" id="KW-0472">Membrane</keyword>
<dbReference type="Proteomes" id="UP000027980">
    <property type="component" value="Chromosome"/>
</dbReference>
<organism evidence="3 4">
    <name type="scientific">Terribacillus saccharophilus</name>
    <dbReference type="NCBI Taxonomy" id="361277"/>
    <lineage>
        <taxon>Bacteria</taxon>
        <taxon>Bacillati</taxon>
        <taxon>Bacillota</taxon>
        <taxon>Bacilli</taxon>
        <taxon>Bacillales</taxon>
        <taxon>Bacillaceae</taxon>
        <taxon>Terribacillus</taxon>
    </lineage>
</organism>
<dbReference type="EMBL" id="CP008876">
    <property type="protein sequence ID" value="AIF66986.1"/>
    <property type="molecule type" value="Genomic_DNA"/>
</dbReference>
<feature type="transmembrane region" description="Helical" evidence="1">
    <location>
        <begin position="85"/>
        <end position="101"/>
    </location>
</feature>
<proteinExistence type="predicted"/>
<feature type="transmembrane region" description="Helical" evidence="1">
    <location>
        <begin position="59"/>
        <end position="79"/>
    </location>
</feature>
<evidence type="ECO:0000259" key="2">
    <source>
        <dbReference type="Pfam" id="PF18917"/>
    </source>
</evidence>
<evidence type="ECO:0000256" key="1">
    <source>
        <dbReference type="SAM" id="Phobius"/>
    </source>
</evidence>
<feature type="transmembrane region" description="Helical" evidence="1">
    <location>
        <begin position="108"/>
        <end position="125"/>
    </location>
</feature>
<dbReference type="OrthoDB" id="2989824at2"/>